<dbReference type="SUPFAM" id="SSF47413">
    <property type="entry name" value="lambda repressor-like DNA-binding domains"/>
    <property type="match status" value="1"/>
</dbReference>
<dbReference type="Proteomes" id="UP001220658">
    <property type="component" value="Unassembled WGS sequence"/>
</dbReference>
<reference evidence="2" key="1">
    <citation type="submission" date="2023-01" db="EMBL/GenBank/DDBJ databases">
        <title>Human gut microbiome strain richness.</title>
        <authorList>
            <person name="Chen-Liaw A."/>
        </authorList>
    </citation>
    <scope>NUCLEOTIDE SEQUENCE</scope>
    <source>
        <strain evidence="2">D55st1_G4_D55t1_190419</strain>
    </source>
</reference>
<name>A0AAW6FS17_9FIRM</name>
<protein>
    <submittedName>
        <fullName evidence="2">Helix-turn-helix transcriptional regulator</fullName>
    </submittedName>
</protein>
<dbReference type="EMBL" id="JAQNCK010000006">
    <property type="protein sequence ID" value="MDC0827707.1"/>
    <property type="molecule type" value="Genomic_DNA"/>
</dbReference>
<gene>
    <name evidence="2" type="ORF">POG00_03175</name>
</gene>
<evidence type="ECO:0000313" key="3">
    <source>
        <dbReference type="Proteomes" id="UP001220658"/>
    </source>
</evidence>
<evidence type="ECO:0000313" key="2">
    <source>
        <dbReference type="EMBL" id="MDC0827707.1"/>
    </source>
</evidence>
<accession>A0AAW6FS17</accession>
<feature type="domain" description="HTH cro/C1-type" evidence="1">
    <location>
        <begin position="8"/>
        <end position="61"/>
    </location>
</feature>
<sequence>MSVSYANLWKLLIDKKLKRVDLKKIAGISSTTLAKLGKDEYVSMESIEKICDGLECDISDVMCFSRKETRERSNENVFND</sequence>
<dbReference type="InterPro" id="IPR010982">
    <property type="entry name" value="Lambda_DNA-bd_dom_sf"/>
</dbReference>
<dbReference type="Pfam" id="PF13443">
    <property type="entry name" value="HTH_26"/>
    <property type="match status" value="1"/>
</dbReference>
<dbReference type="GO" id="GO:0003677">
    <property type="term" value="F:DNA binding"/>
    <property type="evidence" value="ECO:0007669"/>
    <property type="project" value="InterPro"/>
</dbReference>
<dbReference type="AlphaFoldDB" id="A0AAW6FS17"/>
<proteinExistence type="predicted"/>
<dbReference type="InterPro" id="IPR001387">
    <property type="entry name" value="Cro/C1-type_HTH"/>
</dbReference>
<organism evidence="2 3">
    <name type="scientific">Faecalitalea cylindroides</name>
    <dbReference type="NCBI Taxonomy" id="39483"/>
    <lineage>
        <taxon>Bacteria</taxon>
        <taxon>Bacillati</taxon>
        <taxon>Bacillota</taxon>
        <taxon>Erysipelotrichia</taxon>
        <taxon>Erysipelotrichales</taxon>
        <taxon>Erysipelotrichaceae</taxon>
        <taxon>Faecalitalea</taxon>
    </lineage>
</organism>
<evidence type="ECO:0000259" key="1">
    <source>
        <dbReference type="PROSITE" id="PS50943"/>
    </source>
</evidence>
<comment type="caution">
    <text evidence="2">The sequence shown here is derived from an EMBL/GenBank/DDBJ whole genome shotgun (WGS) entry which is preliminary data.</text>
</comment>
<dbReference type="PROSITE" id="PS50943">
    <property type="entry name" value="HTH_CROC1"/>
    <property type="match status" value="1"/>
</dbReference>
<dbReference type="RefSeq" id="WP_091131569.1">
    <property type="nucleotide sequence ID" value="NZ_JADMUL010000006.1"/>
</dbReference>
<dbReference type="Gene3D" id="1.10.260.40">
    <property type="entry name" value="lambda repressor-like DNA-binding domains"/>
    <property type="match status" value="1"/>
</dbReference>